<dbReference type="GO" id="GO:0008745">
    <property type="term" value="F:N-acetylmuramoyl-L-alanine amidase activity"/>
    <property type="evidence" value="ECO:0007669"/>
    <property type="project" value="InterPro"/>
</dbReference>
<dbReference type="SMART" id="SM00701">
    <property type="entry name" value="PGRP"/>
    <property type="match status" value="1"/>
</dbReference>
<dbReference type="Pfam" id="PF01510">
    <property type="entry name" value="Amidase_2"/>
    <property type="match status" value="1"/>
</dbReference>
<sequence>MKSLTQRYPSNLRTRALLSLGAAGLLSLAVGCSNSSQPVVTEAQLAAEESPTLDHTHPELVVLDGVKAVEAAFDGDRANFVQEKPFRQVGFFYRSENGNGGLDWRVRYTSGKWSDWAPVEVTWEEEDLHVGRVLLDQEALEIELRDSAGLQSAHIEFYEEVVANTTQLTRDLPFAKASDDGEAIDLSAGVKPLPSDNDGDFRTVGQAVAPSSLVVPRSGWGARNTNCSGSHSPNRMSIHHTYAPATDGGDAARAMRGMQAYHIDTNGWCDIGYHFVVSQSAKIFQGRSRSTEIGAHVGGQNTGNVGICLIGNFQPGYSNTQTPSESQLAATGRIVGWVSETHSIALNRTKVLGHRENPGQSTTCPGTNLLNKIPHILDLAGGGSKEEYNITVKVKWNGTQNFYTQGISHNIADALPGDQFKAEILIKNDSSGVVRNVSSGFEVLQPYLKATNYSIYSDHPAYDQSSWTLNDANDEPNNPPNSNLGASGKLNLNAFSPGETKRILIDMEATQYSITDSPSGVVRAWIQHAESTSTTIYGEQTSWGGSVATNEFGQIARGYARVDVLERDTWLFDDTEDDANLEGWTGAPEAGITSLKVNTSLGAMALKHADANVELTAPDWTEINADQYDQLVLRLRSHDGPHTAVVYWGTGDGFDPARSVAFRGLGDSEFNDLVIPMSSHSDWAGTIKELKIVPLLGDAPAEDASAWYDIDAIFFQSSTEKATSAPGIEYSEETPVELVDPGADSEDPSDDEKDPGVGGENPGQDGGDPGNDGESPLDEDGNPRVKVKSGGCSSTGADADAAPLSPSGVAWALGLGALGLLSRRRRG</sequence>
<keyword evidence="5" id="KW-1185">Reference proteome</keyword>
<dbReference type="InterPro" id="IPR036505">
    <property type="entry name" value="Amidase/PGRP_sf"/>
</dbReference>
<dbReference type="OrthoDB" id="8754850at2"/>
<dbReference type="PANTHER" id="PTHR11022:SF41">
    <property type="entry name" value="PEPTIDOGLYCAN-RECOGNITION PROTEIN LC-RELATED"/>
    <property type="match status" value="1"/>
</dbReference>
<feature type="region of interest" description="Disordered" evidence="2">
    <location>
        <begin position="723"/>
        <end position="807"/>
    </location>
</feature>
<evidence type="ECO:0000256" key="3">
    <source>
        <dbReference type="SAM" id="SignalP"/>
    </source>
</evidence>
<evidence type="ECO:0000256" key="1">
    <source>
        <dbReference type="ARBA" id="ARBA00007553"/>
    </source>
</evidence>
<dbReference type="InterPro" id="IPR006619">
    <property type="entry name" value="PGRP_domain_met/bac"/>
</dbReference>
<dbReference type="AlphaFoldDB" id="A0A2Z4FPI3"/>
<evidence type="ECO:0008006" key="6">
    <source>
        <dbReference type="Google" id="ProtNLM"/>
    </source>
</evidence>
<dbReference type="InterPro" id="IPR002502">
    <property type="entry name" value="Amidase_domain"/>
</dbReference>
<dbReference type="SUPFAM" id="SSF55846">
    <property type="entry name" value="N-acetylmuramoyl-L-alanine amidase-like"/>
    <property type="match status" value="1"/>
</dbReference>
<feature type="compositionally biased region" description="Gly residues" evidence="2">
    <location>
        <begin position="756"/>
        <end position="770"/>
    </location>
</feature>
<feature type="compositionally biased region" description="Acidic residues" evidence="2">
    <location>
        <begin position="743"/>
        <end position="753"/>
    </location>
</feature>
<proteinExistence type="inferred from homology"/>
<gene>
    <name evidence="4" type="ORF">DN745_16335</name>
</gene>
<keyword evidence="3" id="KW-0732">Signal</keyword>
<comment type="similarity">
    <text evidence="1">Belongs to the N-acetylmuramoyl-L-alanine amidase 2 family.</text>
</comment>
<dbReference type="RefSeq" id="WP_111336462.1">
    <property type="nucleotide sequence ID" value="NZ_CP030032.1"/>
</dbReference>
<reference evidence="4 5" key="1">
    <citation type="submission" date="2018-06" db="EMBL/GenBank/DDBJ databases">
        <title>Lujinxingia sediminis gen. nov. sp. nov., a new facultative anaerobic member of the class Deltaproteobacteria, and proposal of Lujinxingaceae fam. nov.</title>
        <authorList>
            <person name="Guo L.-Y."/>
            <person name="Li C.-M."/>
            <person name="Wang S."/>
            <person name="Du Z.-J."/>
        </authorList>
    </citation>
    <scope>NUCLEOTIDE SEQUENCE [LARGE SCALE GENOMIC DNA]</scope>
    <source>
        <strain evidence="4 5">FA350</strain>
    </source>
</reference>
<evidence type="ECO:0000313" key="4">
    <source>
        <dbReference type="EMBL" id="AWV90800.1"/>
    </source>
</evidence>
<accession>A0A2Z4FPI3</accession>
<dbReference type="GO" id="GO:0008270">
    <property type="term" value="F:zinc ion binding"/>
    <property type="evidence" value="ECO:0007669"/>
    <property type="project" value="InterPro"/>
</dbReference>
<dbReference type="SMART" id="SM00644">
    <property type="entry name" value="Ami_2"/>
    <property type="match status" value="1"/>
</dbReference>
<dbReference type="CDD" id="cd06583">
    <property type="entry name" value="PGRP"/>
    <property type="match status" value="1"/>
</dbReference>
<feature type="signal peptide" evidence="3">
    <location>
        <begin position="1"/>
        <end position="29"/>
    </location>
</feature>
<dbReference type="EMBL" id="CP030032">
    <property type="protein sequence ID" value="AWV90800.1"/>
    <property type="molecule type" value="Genomic_DNA"/>
</dbReference>
<protein>
    <recommendedName>
        <fullName evidence="6">Peptidoglycan recognition protein family domain-containing protein</fullName>
    </recommendedName>
</protein>
<dbReference type="GO" id="GO:0009253">
    <property type="term" value="P:peptidoglycan catabolic process"/>
    <property type="evidence" value="ECO:0007669"/>
    <property type="project" value="InterPro"/>
</dbReference>
<dbReference type="Gene3D" id="3.40.80.10">
    <property type="entry name" value="Peptidoglycan recognition protein-like"/>
    <property type="match status" value="1"/>
</dbReference>
<dbReference type="Proteomes" id="UP000249799">
    <property type="component" value="Chromosome"/>
</dbReference>
<feature type="chain" id="PRO_5043680312" description="Peptidoglycan recognition protein family domain-containing protein" evidence="3">
    <location>
        <begin position="30"/>
        <end position="827"/>
    </location>
</feature>
<name>A0A2Z4FPI3_9DELT</name>
<dbReference type="PROSITE" id="PS51257">
    <property type="entry name" value="PROKAR_LIPOPROTEIN"/>
    <property type="match status" value="1"/>
</dbReference>
<dbReference type="KEGG" id="bsed:DN745_16335"/>
<dbReference type="PANTHER" id="PTHR11022">
    <property type="entry name" value="PEPTIDOGLYCAN RECOGNITION PROTEIN"/>
    <property type="match status" value="1"/>
</dbReference>
<feature type="region of interest" description="Disordered" evidence="2">
    <location>
        <begin position="466"/>
        <end position="490"/>
    </location>
</feature>
<organism evidence="4 5">
    <name type="scientific">Bradymonas sediminis</name>
    <dbReference type="NCBI Taxonomy" id="1548548"/>
    <lineage>
        <taxon>Bacteria</taxon>
        <taxon>Deltaproteobacteria</taxon>
        <taxon>Bradymonadales</taxon>
        <taxon>Bradymonadaceae</taxon>
        <taxon>Bradymonas</taxon>
    </lineage>
</organism>
<dbReference type="InterPro" id="IPR015510">
    <property type="entry name" value="PGRP"/>
</dbReference>
<evidence type="ECO:0000313" key="5">
    <source>
        <dbReference type="Proteomes" id="UP000249799"/>
    </source>
</evidence>
<evidence type="ECO:0000256" key="2">
    <source>
        <dbReference type="SAM" id="MobiDB-lite"/>
    </source>
</evidence>